<keyword evidence="2" id="KW-1185">Reference proteome</keyword>
<evidence type="ECO:0000313" key="2">
    <source>
        <dbReference type="Proteomes" id="UP000198372"/>
    </source>
</evidence>
<dbReference type="AlphaFoldDB" id="A0A238FKE7"/>
<dbReference type="Proteomes" id="UP000198372">
    <property type="component" value="Unassembled WGS sequence"/>
</dbReference>
<reference evidence="2" key="1">
    <citation type="submission" date="2016-09" db="EMBL/GenBank/DDBJ databases">
        <authorList>
            <person name="Jeantristanb JTB J.-T."/>
            <person name="Ricardo R."/>
        </authorList>
    </citation>
    <scope>NUCLEOTIDE SEQUENCE [LARGE SCALE GENOMIC DNA]</scope>
</reference>
<name>A0A238FKE7_9BASI</name>
<gene>
    <name evidence="1" type="ORF">BQ2448_4010</name>
</gene>
<dbReference type="EMBL" id="FMSP01000009">
    <property type="protein sequence ID" value="SCV72473.1"/>
    <property type="molecule type" value="Genomic_DNA"/>
</dbReference>
<protein>
    <submittedName>
        <fullName evidence="1">BQ2448_4010 protein</fullName>
    </submittedName>
</protein>
<proteinExistence type="predicted"/>
<organism evidence="1 2">
    <name type="scientific">Microbotryum intermedium</name>
    <dbReference type="NCBI Taxonomy" id="269621"/>
    <lineage>
        <taxon>Eukaryota</taxon>
        <taxon>Fungi</taxon>
        <taxon>Dikarya</taxon>
        <taxon>Basidiomycota</taxon>
        <taxon>Pucciniomycotina</taxon>
        <taxon>Microbotryomycetes</taxon>
        <taxon>Microbotryales</taxon>
        <taxon>Microbotryaceae</taxon>
        <taxon>Microbotryum</taxon>
    </lineage>
</organism>
<accession>A0A238FKE7</accession>
<sequence length="53" mass="6238">MTRMVARGDLQDHRGGMFSPIARIGFHQDDQPHTPRQRIKLPAGFTYRLRKYL</sequence>
<evidence type="ECO:0000313" key="1">
    <source>
        <dbReference type="EMBL" id="SCV72473.1"/>
    </source>
</evidence>